<gene>
    <name evidence="7" type="ORF">BOX15_Mlig022350g1</name>
    <name evidence="8" type="ORF">BOX15_Mlig033076g1</name>
</gene>
<dbReference type="SUPFAM" id="SSF54928">
    <property type="entry name" value="RNA-binding domain, RBD"/>
    <property type="match status" value="2"/>
</dbReference>
<dbReference type="PANTHER" id="PTHR15592">
    <property type="entry name" value="MATRIN 3/NUCLEAR PROTEIN 220-RELATED"/>
    <property type="match status" value="1"/>
</dbReference>
<dbReference type="CDD" id="cd12424">
    <property type="entry name" value="RRM3_hnRNPL_like"/>
    <property type="match status" value="1"/>
</dbReference>
<keyword evidence="9" id="KW-1185">Reference proteome</keyword>
<keyword evidence="1" id="KW-0597">Phosphoprotein</keyword>
<dbReference type="GO" id="GO:0005634">
    <property type="term" value="C:nucleus"/>
    <property type="evidence" value="ECO:0007669"/>
    <property type="project" value="InterPro"/>
</dbReference>
<dbReference type="Proteomes" id="UP000215902">
    <property type="component" value="Unassembled WGS sequence"/>
</dbReference>
<accession>A0A267DRC2</accession>
<dbReference type="STRING" id="282301.A0A267DRC2"/>
<evidence type="ECO:0000259" key="6">
    <source>
        <dbReference type="PROSITE" id="PS50102"/>
    </source>
</evidence>
<dbReference type="InterPro" id="IPR055204">
    <property type="entry name" value="HNRNPL_RRM"/>
</dbReference>
<evidence type="ECO:0000256" key="5">
    <source>
        <dbReference type="SAM" id="MobiDB-lite"/>
    </source>
</evidence>
<dbReference type="Pfam" id="PF11835">
    <property type="entry name" value="RRM_8"/>
    <property type="match status" value="1"/>
</dbReference>
<feature type="domain" description="RRM" evidence="6">
    <location>
        <begin position="126"/>
        <end position="199"/>
    </location>
</feature>
<name>A0A267DRC2_9PLAT</name>
<feature type="domain" description="RRM" evidence="6">
    <location>
        <begin position="302"/>
        <end position="376"/>
    </location>
</feature>
<dbReference type="InterPro" id="IPR006536">
    <property type="entry name" value="HnRNP-L/PTB"/>
</dbReference>
<feature type="region of interest" description="Disordered" evidence="5">
    <location>
        <begin position="241"/>
        <end position="261"/>
    </location>
</feature>
<feature type="compositionally biased region" description="Basic and acidic residues" evidence="5">
    <location>
        <begin position="518"/>
        <end position="528"/>
    </location>
</feature>
<proteinExistence type="predicted"/>
<dbReference type="InterPro" id="IPR021790">
    <property type="entry name" value="PTBP1-like_RRM2"/>
</dbReference>
<dbReference type="GO" id="GO:0006397">
    <property type="term" value="P:mRNA processing"/>
    <property type="evidence" value="ECO:0007669"/>
    <property type="project" value="InterPro"/>
</dbReference>
<comment type="caution">
    <text evidence="7">The sequence shown here is derived from an EMBL/GenBank/DDBJ whole genome shotgun (WGS) entry which is preliminary data.</text>
</comment>
<dbReference type="Gene3D" id="3.30.70.330">
    <property type="match status" value="4"/>
</dbReference>
<keyword evidence="2" id="KW-0677">Repeat</keyword>
<protein>
    <recommendedName>
        <fullName evidence="6">RRM domain-containing protein</fullName>
    </recommendedName>
</protein>
<dbReference type="EMBL" id="NIVC01002471">
    <property type="protein sequence ID" value="PAA57563.1"/>
    <property type="molecule type" value="Genomic_DNA"/>
</dbReference>
<dbReference type="OrthoDB" id="302770at2759"/>
<feature type="region of interest" description="Disordered" evidence="5">
    <location>
        <begin position="1"/>
        <end position="24"/>
    </location>
</feature>
<reference evidence="7 9" key="1">
    <citation type="submission" date="2017-06" db="EMBL/GenBank/DDBJ databases">
        <title>A platform for efficient transgenesis in Macrostomum lignano, a flatworm model organism for stem cell research.</title>
        <authorList>
            <person name="Berezikov E."/>
        </authorList>
    </citation>
    <scope>NUCLEOTIDE SEQUENCE [LARGE SCALE GENOMIC DNA]</scope>
    <source>
        <strain evidence="7">DV1</strain>
        <tissue evidence="7">Whole organism</tissue>
    </source>
</reference>
<dbReference type="InterPro" id="IPR000504">
    <property type="entry name" value="RRM_dom"/>
</dbReference>
<dbReference type="SMART" id="SM00360">
    <property type="entry name" value="RRM"/>
    <property type="match status" value="3"/>
</dbReference>
<evidence type="ECO:0000313" key="9">
    <source>
        <dbReference type="Proteomes" id="UP000215902"/>
    </source>
</evidence>
<sequence>MSFGRGIGSRGSSGDDFRSSGRVSEPLEPSALVHASELPEHTLEADLLRTFSKYGEIKEICMLPHLSQALIEFKDVESAKMIVENAKSESLTISGRRIKVNYSTSQHIVHRNEGMSTTVENKVLLFTVYKQDYPITVDVLHQICSPHGTVSRIAIFRKFHLHALVEFSRVEDAIRAKRNLNGADIYSGCCTIKVDYSVSQSVTVTRNDQESWDYENPQSCNASLLGQPEGRQPSLLKEPKVYRDQSHVQPQQPPMQAPMQHQPAHIGYGGLQQFSVLDSFHHPHANSQFLGHAADAPGIAGSVLMVYGLNGEVFNCQRLFNLLCLYGNVVSIKFLRSKEGSAMVQMGDPQAAERAIQNLNFARMFGQKLQLSQSKQTCLVETSRPRNLPDGSPSFIDFSASRNNRFTTPGLAAKNKIYPPFRTLQFWNCPPHCSDEDLRQMFAGCGCQLPEKIARFSNPKAAEKTIAGQVQWARDIDATEALVLANNCEVQAPGQKYPFAVRLSFAAKPIADGQWPASRDRSPFKEDAAGFNKGSGTSRGGRCDEF</sequence>
<evidence type="ECO:0000256" key="2">
    <source>
        <dbReference type="ARBA" id="ARBA00022737"/>
    </source>
</evidence>
<dbReference type="Pfam" id="PF00076">
    <property type="entry name" value="RRM_1"/>
    <property type="match status" value="1"/>
</dbReference>
<dbReference type="InterPro" id="IPR012677">
    <property type="entry name" value="Nucleotide-bd_a/b_plait_sf"/>
</dbReference>
<evidence type="ECO:0000256" key="3">
    <source>
        <dbReference type="ARBA" id="ARBA00022884"/>
    </source>
</evidence>
<dbReference type="AlphaFoldDB" id="A0A267DRC2"/>
<dbReference type="Pfam" id="PF22976">
    <property type="entry name" value="RRM_10"/>
    <property type="match status" value="1"/>
</dbReference>
<keyword evidence="3 4" id="KW-0694">RNA-binding</keyword>
<evidence type="ECO:0000256" key="1">
    <source>
        <dbReference type="ARBA" id="ARBA00022553"/>
    </source>
</evidence>
<evidence type="ECO:0000256" key="4">
    <source>
        <dbReference type="PROSITE-ProRule" id="PRU00176"/>
    </source>
</evidence>
<organism evidence="7 9">
    <name type="scientific">Macrostomum lignano</name>
    <dbReference type="NCBI Taxonomy" id="282301"/>
    <lineage>
        <taxon>Eukaryota</taxon>
        <taxon>Metazoa</taxon>
        <taxon>Spiralia</taxon>
        <taxon>Lophotrochozoa</taxon>
        <taxon>Platyhelminthes</taxon>
        <taxon>Rhabditophora</taxon>
        <taxon>Macrostomorpha</taxon>
        <taxon>Macrostomida</taxon>
        <taxon>Macrostomidae</taxon>
        <taxon>Macrostomum</taxon>
    </lineage>
</organism>
<evidence type="ECO:0000313" key="7">
    <source>
        <dbReference type="EMBL" id="PAA51841.1"/>
    </source>
</evidence>
<dbReference type="InterPro" id="IPR035979">
    <property type="entry name" value="RBD_domain_sf"/>
</dbReference>
<dbReference type="GO" id="GO:0003723">
    <property type="term" value="F:RNA binding"/>
    <property type="evidence" value="ECO:0007669"/>
    <property type="project" value="UniProtKB-UniRule"/>
</dbReference>
<dbReference type="EMBL" id="NIVC01003347">
    <property type="protein sequence ID" value="PAA51841.1"/>
    <property type="molecule type" value="Genomic_DNA"/>
</dbReference>
<evidence type="ECO:0000313" key="8">
    <source>
        <dbReference type="EMBL" id="PAA57563.1"/>
    </source>
</evidence>
<dbReference type="Pfam" id="PF13893">
    <property type="entry name" value="RRM_5"/>
    <property type="match status" value="1"/>
</dbReference>
<dbReference type="NCBIfam" id="TIGR01649">
    <property type="entry name" value="hnRNP-L_PTB"/>
    <property type="match status" value="1"/>
</dbReference>
<feature type="domain" description="RRM" evidence="6">
    <location>
        <begin position="31"/>
        <end position="105"/>
    </location>
</feature>
<dbReference type="PROSITE" id="PS50102">
    <property type="entry name" value="RRM"/>
    <property type="match status" value="3"/>
</dbReference>
<feature type="compositionally biased region" description="Gly residues" evidence="5">
    <location>
        <begin position="1"/>
        <end position="11"/>
    </location>
</feature>
<feature type="region of interest" description="Disordered" evidence="5">
    <location>
        <begin position="513"/>
        <end position="546"/>
    </location>
</feature>